<accession>A0A6J8EPF4</accession>
<evidence type="ECO:0000313" key="11">
    <source>
        <dbReference type="EMBL" id="CAC5421843.1"/>
    </source>
</evidence>
<dbReference type="EMBL" id="CACVKT020009398">
    <property type="protein sequence ID" value="CAC5421843.1"/>
    <property type="molecule type" value="Genomic_DNA"/>
</dbReference>
<evidence type="ECO:0000256" key="6">
    <source>
        <dbReference type="ARBA" id="ARBA00022968"/>
    </source>
</evidence>
<dbReference type="GO" id="GO:0008194">
    <property type="term" value="F:UDP-glycosyltransferase activity"/>
    <property type="evidence" value="ECO:0007669"/>
    <property type="project" value="TreeGrafter"/>
</dbReference>
<evidence type="ECO:0000256" key="9">
    <source>
        <dbReference type="ARBA" id="ARBA00023136"/>
    </source>
</evidence>
<evidence type="ECO:0000256" key="7">
    <source>
        <dbReference type="ARBA" id="ARBA00022989"/>
    </source>
</evidence>
<evidence type="ECO:0000256" key="1">
    <source>
        <dbReference type="ARBA" id="ARBA00004323"/>
    </source>
</evidence>
<keyword evidence="8 10" id="KW-0333">Golgi apparatus</keyword>
<evidence type="ECO:0000313" key="12">
    <source>
        <dbReference type="Proteomes" id="UP000507470"/>
    </source>
</evidence>
<evidence type="ECO:0000256" key="8">
    <source>
        <dbReference type="ARBA" id="ARBA00023034"/>
    </source>
</evidence>
<dbReference type="PANTHER" id="PTHR11214:SF349">
    <property type="entry name" value="BETA-1,3-GALACTOSYLTRANSFERASE BRN"/>
    <property type="match status" value="1"/>
</dbReference>
<evidence type="ECO:0000256" key="10">
    <source>
        <dbReference type="RuleBase" id="RU363063"/>
    </source>
</evidence>
<dbReference type="InterPro" id="IPR002659">
    <property type="entry name" value="Glyco_trans_31"/>
</dbReference>
<dbReference type="GO" id="GO:0016758">
    <property type="term" value="F:hexosyltransferase activity"/>
    <property type="evidence" value="ECO:0007669"/>
    <property type="project" value="InterPro"/>
</dbReference>
<dbReference type="GO" id="GO:0006493">
    <property type="term" value="P:protein O-linked glycosylation"/>
    <property type="evidence" value="ECO:0007669"/>
    <property type="project" value="TreeGrafter"/>
</dbReference>
<keyword evidence="4 11" id="KW-0808">Transferase</keyword>
<dbReference type="OrthoDB" id="6052873at2759"/>
<proteinExistence type="inferred from homology"/>
<comment type="similarity">
    <text evidence="2 10">Belongs to the glycosyltransferase 31 family.</text>
</comment>
<keyword evidence="3 10" id="KW-0328">Glycosyltransferase</keyword>
<comment type="subcellular location">
    <subcellularLocation>
        <location evidence="1 10">Golgi apparatus membrane</location>
        <topology evidence="1 10">Single-pass type II membrane protein</topology>
    </subcellularLocation>
</comment>
<evidence type="ECO:0000256" key="4">
    <source>
        <dbReference type="ARBA" id="ARBA00022679"/>
    </source>
</evidence>
<dbReference type="AlphaFoldDB" id="A0A6J8EPF4"/>
<evidence type="ECO:0000256" key="3">
    <source>
        <dbReference type="ARBA" id="ARBA00022676"/>
    </source>
</evidence>
<dbReference type="PANTHER" id="PTHR11214">
    <property type="entry name" value="BETA-1,3-N-ACETYLGLUCOSAMINYLTRANSFERASE"/>
    <property type="match status" value="1"/>
</dbReference>
<keyword evidence="6" id="KW-0735">Signal-anchor</keyword>
<dbReference type="GO" id="GO:0000139">
    <property type="term" value="C:Golgi membrane"/>
    <property type="evidence" value="ECO:0007669"/>
    <property type="project" value="UniProtKB-SubCell"/>
</dbReference>
<dbReference type="Pfam" id="PF01762">
    <property type="entry name" value="Galactosyl_T"/>
    <property type="match status" value="1"/>
</dbReference>
<reference evidence="11 12" key="1">
    <citation type="submission" date="2020-06" db="EMBL/GenBank/DDBJ databases">
        <authorList>
            <person name="Li R."/>
            <person name="Bekaert M."/>
        </authorList>
    </citation>
    <scope>NUCLEOTIDE SEQUENCE [LARGE SCALE GENOMIC DNA]</scope>
    <source>
        <strain evidence="12">wild</strain>
    </source>
</reference>
<dbReference type="Proteomes" id="UP000507470">
    <property type="component" value="Unassembled WGS sequence"/>
</dbReference>
<sequence>MLRRCWTGEKFYFIQFTFPLNNLIDVVHEIETTGWTVEKPLNNVTKHYVIKKDPSIIKFCSSEVGFADTYDSLVYKTIIPIDWLVKRNITTKYVHFLDDDRLVNTRRLHQFAVDSLGTTESKIIGYKLRFRQPFRTKSSKWFTTLEEYPFDFWPPYIIGGTILTNMKVVKNLAYAIPFTKIIKMEDA</sequence>
<keyword evidence="7" id="KW-1133">Transmembrane helix</keyword>
<keyword evidence="12" id="KW-1185">Reference proteome</keyword>
<evidence type="ECO:0000256" key="5">
    <source>
        <dbReference type="ARBA" id="ARBA00022692"/>
    </source>
</evidence>
<evidence type="ECO:0000256" key="2">
    <source>
        <dbReference type="ARBA" id="ARBA00008661"/>
    </source>
</evidence>
<name>A0A6J8EPF4_MYTCO</name>
<keyword evidence="5" id="KW-0812">Transmembrane</keyword>
<gene>
    <name evidence="11" type="ORF">MCOR_53928</name>
</gene>
<protein>
    <recommendedName>
        <fullName evidence="10">Hexosyltransferase</fullName>
        <ecNumber evidence="10">2.4.1.-</ecNumber>
    </recommendedName>
</protein>
<dbReference type="EC" id="2.4.1.-" evidence="10"/>
<keyword evidence="9" id="KW-0472">Membrane</keyword>
<organism evidence="11 12">
    <name type="scientific">Mytilus coruscus</name>
    <name type="common">Sea mussel</name>
    <dbReference type="NCBI Taxonomy" id="42192"/>
    <lineage>
        <taxon>Eukaryota</taxon>
        <taxon>Metazoa</taxon>
        <taxon>Spiralia</taxon>
        <taxon>Lophotrochozoa</taxon>
        <taxon>Mollusca</taxon>
        <taxon>Bivalvia</taxon>
        <taxon>Autobranchia</taxon>
        <taxon>Pteriomorphia</taxon>
        <taxon>Mytilida</taxon>
        <taxon>Mytiloidea</taxon>
        <taxon>Mytilidae</taxon>
        <taxon>Mytilinae</taxon>
        <taxon>Mytilus</taxon>
    </lineage>
</organism>